<evidence type="ECO:0000313" key="1">
    <source>
        <dbReference type="EMBL" id="QEC47114.1"/>
    </source>
</evidence>
<dbReference type="OrthoDB" id="9810247at2"/>
<dbReference type="Proteomes" id="UP000321805">
    <property type="component" value="Chromosome"/>
</dbReference>
<dbReference type="Gene3D" id="3.40.50.150">
    <property type="entry name" value="Vaccinia Virus protein VP39"/>
    <property type="match status" value="1"/>
</dbReference>
<keyword evidence="2" id="KW-1185">Reference proteome</keyword>
<reference evidence="1 2" key="1">
    <citation type="journal article" date="2018" name="J. Microbiol.">
        <title>Baekduia soli gen. nov., sp. nov., a novel bacterium isolated from the soil of Baekdu Mountain and proposal of a novel family name, Baekduiaceae fam. nov.</title>
        <authorList>
            <person name="An D.S."/>
            <person name="Siddiqi M.Z."/>
            <person name="Kim K.H."/>
            <person name="Yu H.S."/>
            <person name="Im W.T."/>
        </authorList>
    </citation>
    <scope>NUCLEOTIDE SEQUENCE [LARGE SCALE GENOMIC DNA]</scope>
    <source>
        <strain evidence="1 2">BR7-21</strain>
    </source>
</reference>
<name>A0A5B8U232_9ACTN</name>
<dbReference type="Pfam" id="PF13489">
    <property type="entry name" value="Methyltransf_23"/>
    <property type="match status" value="1"/>
</dbReference>
<organism evidence="1 2">
    <name type="scientific">Baekduia soli</name>
    <dbReference type="NCBI Taxonomy" id="496014"/>
    <lineage>
        <taxon>Bacteria</taxon>
        <taxon>Bacillati</taxon>
        <taxon>Actinomycetota</taxon>
        <taxon>Thermoleophilia</taxon>
        <taxon>Solirubrobacterales</taxon>
        <taxon>Baekduiaceae</taxon>
        <taxon>Baekduia</taxon>
    </lineage>
</organism>
<protein>
    <submittedName>
        <fullName evidence="1">Class I SAM-dependent methyltransferase</fullName>
    </submittedName>
</protein>
<dbReference type="InterPro" id="IPR029063">
    <property type="entry name" value="SAM-dependent_MTases_sf"/>
</dbReference>
<dbReference type="KEGG" id="bsol:FSW04_05610"/>
<keyword evidence="1" id="KW-0808">Transferase</keyword>
<evidence type="ECO:0000313" key="2">
    <source>
        <dbReference type="Proteomes" id="UP000321805"/>
    </source>
</evidence>
<gene>
    <name evidence="1" type="ORF">FSW04_05610</name>
</gene>
<proteinExistence type="predicted"/>
<dbReference type="SUPFAM" id="SSF53335">
    <property type="entry name" value="S-adenosyl-L-methionine-dependent methyltransferases"/>
    <property type="match status" value="1"/>
</dbReference>
<dbReference type="GO" id="GO:0032259">
    <property type="term" value="P:methylation"/>
    <property type="evidence" value="ECO:0007669"/>
    <property type="project" value="UniProtKB-KW"/>
</dbReference>
<keyword evidence="1" id="KW-0489">Methyltransferase</keyword>
<dbReference type="CDD" id="cd02440">
    <property type="entry name" value="AdoMet_MTases"/>
    <property type="match status" value="1"/>
</dbReference>
<accession>A0A5B8U232</accession>
<dbReference type="GO" id="GO:0008168">
    <property type="term" value="F:methyltransferase activity"/>
    <property type="evidence" value="ECO:0007669"/>
    <property type="project" value="UniProtKB-KW"/>
</dbReference>
<sequence length="234" mass="25168">MGRVSGVRGPYAGLVAEHGLAASHRLTLAAVPDGARVLDVGCATGYLAADLTRRGCTVIGAEVDPEAAAQARAWCAKVVVGDLEAPETHDAVAAAAAPGVDVVLCADVLEHLRDPWTVLAWLRTLLAPDGVAVISVPNIGHWTARREVLRGRFPYADFGLFDRTHLRFFTYDSALELARRAGFDVRTVLPAGAPLPLESRVPSLRRVRDPFVRRCPGFLALQFVLVLRAVPQRP</sequence>
<dbReference type="AlphaFoldDB" id="A0A5B8U232"/>
<dbReference type="PANTHER" id="PTHR43861">
    <property type="entry name" value="TRANS-ACONITATE 2-METHYLTRANSFERASE-RELATED"/>
    <property type="match status" value="1"/>
</dbReference>
<dbReference type="EMBL" id="CP042430">
    <property type="protein sequence ID" value="QEC47114.1"/>
    <property type="molecule type" value="Genomic_DNA"/>
</dbReference>